<name>A0AA88RTR3_9ASTE</name>
<dbReference type="Proteomes" id="UP001187471">
    <property type="component" value="Unassembled WGS sequence"/>
</dbReference>
<keyword evidence="4" id="KW-0689">Ribosomal protein</keyword>
<evidence type="ECO:0000313" key="11">
    <source>
        <dbReference type="EMBL" id="KAK2990833.1"/>
    </source>
</evidence>
<comment type="similarity">
    <text evidence="2">Belongs to the mitochondrion-specific ribosomal protein mL53 family.</text>
</comment>
<comment type="subcellular location">
    <subcellularLocation>
        <location evidence="1">Mitochondrion</location>
    </subcellularLocation>
</comment>
<evidence type="ECO:0000313" key="12">
    <source>
        <dbReference type="Proteomes" id="UP001187471"/>
    </source>
</evidence>
<evidence type="ECO:0000259" key="10">
    <source>
        <dbReference type="Pfam" id="PF08614"/>
    </source>
</evidence>
<evidence type="ECO:0000256" key="8">
    <source>
        <dbReference type="ARBA" id="ARBA00042721"/>
    </source>
</evidence>
<reference evidence="11" key="1">
    <citation type="submission" date="2022-12" db="EMBL/GenBank/DDBJ databases">
        <title>Draft genome assemblies for two species of Escallonia (Escalloniales).</title>
        <authorList>
            <person name="Chanderbali A."/>
            <person name="Dervinis C."/>
            <person name="Anghel I."/>
            <person name="Soltis D."/>
            <person name="Soltis P."/>
            <person name="Zapata F."/>
        </authorList>
    </citation>
    <scope>NUCLEOTIDE SEQUENCE</scope>
    <source>
        <strain evidence="11">UCBG92.1500</strain>
        <tissue evidence="11">Leaf</tissue>
    </source>
</reference>
<evidence type="ECO:0000256" key="7">
    <source>
        <dbReference type="ARBA" id="ARBA00035180"/>
    </source>
</evidence>
<sequence>MLKFLSRVRIEFNALDPHTAASMEFLAQCNARKAKESNSACQVVVKCRTDDHPPQITVTFVNGVEEMFDATATPTQDIRNMILEKGQMLETEHMFKEAGEKWHVVIPEEELSQSFPGTKGSEWKEKAENLELELQQCYKAQARLSEQLVVEVAESRASKALAVEKEAGLTKTQNELTQARDECSRLAALLEENTKGLNLLISENKDLKAQLEEMKQRANSAEAENRMLVDRWMLQKMQDAERLNDVIVGCFTKISDVRM</sequence>
<gene>
    <name evidence="11" type="ORF">RJ640_025890</name>
</gene>
<organism evidence="11 12">
    <name type="scientific">Escallonia rubra</name>
    <dbReference type="NCBI Taxonomy" id="112253"/>
    <lineage>
        <taxon>Eukaryota</taxon>
        <taxon>Viridiplantae</taxon>
        <taxon>Streptophyta</taxon>
        <taxon>Embryophyta</taxon>
        <taxon>Tracheophyta</taxon>
        <taxon>Spermatophyta</taxon>
        <taxon>Magnoliopsida</taxon>
        <taxon>eudicotyledons</taxon>
        <taxon>Gunneridae</taxon>
        <taxon>Pentapetalae</taxon>
        <taxon>asterids</taxon>
        <taxon>campanulids</taxon>
        <taxon>Escalloniales</taxon>
        <taxon>Escalloniaceae</taxon>
        <taxon>Escallonia</taxon>
    </lineage>
</organism>
<evidence type="ECO:0000256" key="1">
    <source>
        <dbReference type="ARBA" id="ARBA00004173"/>
    </source>
</evidence>
<protein>
    <recommendedName>
        <fullName evidence="7">Large ribosomal subunit protein mL53</fullName>
    </recommendedName>
    <alternativeName>
        <fullName evidence="8">39S ribosomal protein L53, mitochondrial</fullName>
    </alternativeName>
</protein>
<evidence type="ECO:0000256" key="6">
    <source>
        <dbReference type="ARBA" id="ARBA00023274"/>
    </source>
</evidence>
<dbReference type="Gene3D" id="3.40.30.10">
    <property type="entry name" value="Glutaredoxin"/>
    <property type="match status" value="1"/>
</dbReference>
<feature type="domain" description="Autophagy-related protein 16" evidence="10">
    <location>
        <begin position="117"/>
        <end position="244"/>
    </location>
</feature>
<dbReference type="Pfam" id="PF08614">
    <property type="entry name" value="ATG16"/>
    <property type="match status" value="1"/>
</dbReference>
<dbReference type="InterPro" id="IPR052473">
    <property type="entry name" value="mtLSU_mL53"/>
</dbReference>
<dbReference type="AlphaFoldDB" id="A0AA88RTR3"/>
<dbReference type="InterPro" id="IPR019716">
    <property type="entry name" value="Ribosomal_mL53"/>
</dbReference>
<dbReference type="PANTHER" id="PTHR33618">
    <property type="entry name" value="39S RIBOSOMAL PROTEIN L53, MITOCHONDRIAL"/>
    <property type="match status" value="1"/>
</dbReference>
<evidence type="ECO:0000256" key="3">
    <source>
        <dbReference type="ARBA" id="ARBA00022946"/>
    </source>
</evidence>
<proteinExistence type="inferred from homology"/>
<evidence type="ECO:0000256" key="2">
    <source>
        <dbReference type="ARBA" id="ARBA00005557"/>
    </source>
</evidence>
<evidence type="ECO:0000256" key="4">
    <source>
        <dbReference type="ARBA" id="ARBA00022980"/>
    </source>
</evidence>
<comment type="caution">
    <text evidence="11">The sequence shown here is derived from an EMBL/GenBank/DDBJ whole genome shotgun (WGS) entry which is preliminary data.</text>
</comment>
<evidence type="ECO:0000256" key="5">
    <source>
        <dbReference type="ARBA" id="ARBA00023128"/>
    </source>
</evidence>
<dbReference type="PANTHER" id="PTHR33618:SF1">
    <property type="entry name" value="LARGE RIBOSOMAL SUBUNIT PROTEIN ML53"/>
    <property type="match status" value="1"/>
</dbReference>
<keyword evidence="3" id="KW-0809">Transit peptide</keyword>
<dbReference type="InterPro" id="IPR013923">
    <property type="entry name" value="Autophagy-rel_prot_16_dom"/>
</dbReference>
<dbReference type="EMBL" id="JAVXUO010000613">
    <property type="protein sequence ID" value="KAK2990833.1"/>
    <property type="molecule type" value="Genomic_DNA"/>
</dbReference>
<dbReference type="Pfam" id="PF10780">
    <property type="entry name" value="MRP_L53"/>
    <property type="match status" value="1"/>
</dbReference>
<feature type="coiled-coil region" evidence="9">
    <location>
        <begin position="127"/>
        <end position="231"/>
    </location>
</feature>
<accession>A0AA88RTR3</accession>
<keyword evidence="5" id="KW-0496">Mitochondrion</keyword>
<dbReference type="GO" id="GO:0005762">
    <property type="term" value="C:mitochondrial large ribosomal subunit"/>
    <property type="evidence" value="ECO:0007669"/>
    <property type="project" value="TreeGrafter"/>
</dbReference>
<keyword evidence="6" id="KW-0687">Ribonucleoprotein</keyword>
<keyword evidence="12" id="KW-1185">Reference proteome</keyword>
<keyword evidence="9" id="KW-0175">Coiled coil</keyword>
<evidence type="ECO:0000256" key="9">
    <source>
        <dbReference type="SAM" id="Coils"/>
    </source>
</evidence>